<dbReference type="RefSeq" id="WP_282592157.1">
    <property type="nucleotide sequence ID" value="NZ_JAPAAF010000018.1"/>
</dbReference>
<keyword evidence="5" id="KW-0411">Iron-sulfur</keyword>
<keyword evidence="3" id="KW-0479">Metal-binding</keyword>
<dbReference type="InterPro" id="IPR023874">
    <property type="entry name" value="DNA_rSAM_put"/>
</dbReference>
<keyword evidence="8" id="KW-1185">Reference proteome</keyword>
<dbReference type="NCBIfam" id="TIGR03916">
    <property type="entry name" value="rSAM_link_UDG"/>
    <property type="match status" value="1"/>
</dbReference>
<evidence type="ECO:0000256" key="5">
    <source>
        <dbReference type="ARBA" id="ARBA00023014"/>
    </source>
</evidence>
<dbReference type="Pfam" id="PF04055">
    <property type="entry name" value="Radical_SAM"/>
    <property type="match status" value="1"/>
</dbReference>
<dbReference type="Gene3D" id="3.20.20.70">
    <property type="entry name" value="Aldolase class I"/>
    <property type="match status" value="1"/>
</dbReference>
<dbReference type="InterPro" id="IPR010994">
    <property type="entry name" value="RuvA_2-like"/>
</dbReference>
<dbReference type="EMBL" id="JAPAAF010000018">
    <property type="protein sequence ID" value="MCW0483556.1"/>
    <property type="molecule type" value="Genomic_DNA"/>
</dbReference>
<proteinExistence type="predicted"/>
<evidence type="ECO:0000259" key="6">
    <source>
        <dbReference type="Pfam" id="PF04055"/>
    </source>
</evidence>
<organism evidence="7 8">
    <name type="scientific">Gaoshiqia sediminis</name>
    <dbReference type="NCBI Taxonomy" id="2986998"/>
    <lineage>
        <taxon>Bacteria</taxon>
        <taxon>Pseudomonadati</taxon>
        <taxon>Bacteroidota</taxon>
        <taxon>Bacteroidia</taxon>
        <taxon>Marinilabiliales</taxon>
        <taxon>Prolixibacteraceae</taxon>
        <taxon>Gaoshiqia</taxon>
    </lineage>
</organism>
<dbReference type="SFLD" id="SFLDS00029">
    <property type="entry name" value="Radical_SAM"/>
    <property type="match status" value="1"/>
</dbReference>
<evidence type="ECO:0000256" key="3">
    <source>
        <dbReference type="ARBA" id="ARBA00022723"/>
    </source>
</evidence>
<protein>
    <submittedName>
        <fullName evidence="7">DNA modification/repair radical SAM protein</fullName>
    </submittedName>
</protein>
<dbReference type="InterPro" id="IPR051675">
    <property type="entry name" value="Endo/Exo/Phosphatase_dom_1"/>
</dbReference>
<dbReference type="InterPro" id="IPR007197">
    <property type="entry name" value="rSAM"/>
</dbReference>
<dbReference type="PANTHER" id="PTHR21180">
    <property type="entry name" value="ENDONUCLEASE/EXONUCLEASE/PHOSPHATASE FAMILY DOMAIN-CONTAINING PROTEIN 1"/>
    <property type="match status" value="1"/>
</dbReference>
<dbReference type="InterPro" id="IPR013785">
    <property type="entry name" value="Aldolase_TIM"/>
</dbReference>
<comment type="cofactor">
    <cofactor evidence="1">
        <name>[4Fe-4S] cluster</name>
        <dbReference type="ChEBI" id="CHEBI:49883"/>
    </cofactor>
</comment>
<dbReference type="SUPFAM" id="SSF47781">
    <property type="entry name" value="RuvA domain 2-like"/>
    <property type="match status" value="1"/>
</dbReference>
<dbReference type="SUPFAM" id="SSF102114">
    <property type="entry name" value="Radical SAM enzymes"/>
    <property type="match status" value="1"/>
</dbReference>
<gene>
    <name evidence="7" type="ORF">N2K84_12500</name>
</gene>
<keyword evidence="2" id="KW-0949">S-adenosyl-L-methionine</keyword>
<reference evidence="7" key="1">
    <citation type="submission" date="2022-10" db="EMBL/GenBank/DDBJ databases">
        <title>Gaoshiqiia sediminis gen. nov., sp. nov., isolated from coastal sediment.</title>
        <authorList>
            <person name="Yu W.X."/>
            <person name="Mu D.S."/>
            <person name="Du J.Z."/>
            <person name="Liang Y.Q."/>
        </authorList>
    </citation>
    <scope>NUCLEOTIDE SEQUENCE</scope>
    <source>
        <strain evidence="7">A06</strain>
    </source>
</reference>
<accession>A0AA42C970</accession>
<dbReference type="PANTHER" id="PTHR21180:SF9">
    <property type="entry name" value="TYPE II SECRETION SYSTEM PROTEIN K"/>
    <property type="match status" value="1"/>
</dbReference>
<dbReference type="GO" id="GO:0046872">
    <property type="term" value="F:metal ion binding"/>
    <property type="evidence" value="ECO:0007669"/>
    <property type="project" value="UniProtKB-KW"/>
</dbReference>
<dbReference type="Gene3D" id="1.10.150.320">
    <property type="entry name" value="Photosystem II 12 kDa extrinsic protein"/>
    <property type="match status" value="1"/>
</dbReference>
<name>A0AA42C970_9BACT</name>
<evidence type="ECO:0000313" key="7">
    <source>
        <dbReference type="EMBL" id="MCW0483556.1"/>
    </source>
</evidence>
<dbReference type="GO" id="GO:0051536">
    <property type="term" value="F:iron-sulfur cluster binding"/>
    <property type="evidence" value="ECO:0007669"/>
    <property type="project" value="UniProtKB-KW"/>
</dbReference>
<evidence type="ECO:0000256" key="2">
    <source>
        <dbReference type="ARBA" id="ARBA00022691"/>
    </source>
</evidence>
<evidence type="ECO:0000256" key="4">
    <source>
        <dbReference type="ARBA" id="ARBA00023004"/>
    </source>
</evidence>
<evidence type="ECO:0000313" key="8">
    <source>
        <dbReference type="Proteomes" id="UP001163821"/>
    </source>
</evidence>
<dbReference type="GO" id="GO:0003824">
    <property type="term" value="F:catalytic activity"/>
    <property type="evidence" value="ECO:0007669"/>
    <property type="project" value="InterPro"/>
</dbReference>
<evidence type="ECO:0000256" key="1">
    <source>
        <dbReference type="ARBA" id="ARBA00001966"/>
    </source>
</evidence>
<sequence>MEQTLQEKLKILADAAKYDVSCSSSGNNRQNTNGGLGNALSCGVCHSFTDDGRCVSLLKILMTNHCIYDCAYCINRRSNDRPRATFTVQEVVDLTINFYRRNYIEGLFLSSGVIKNPDFTMERLMLVTQNLRLKERFNGYIHLKAIPGASPELIRQAGLYADRLSVNIEIPTEPELKRLAPEKSFGTVLQPMNQIKEGIQLYKEERRKFRKTPAFTPAGQSTQLIVGATPDSDRQILQLASGFYHEQQLKRIYYSGYLPVNEYDKRLPALQSPPLVRENRLYQSDWLMRFYHFRADEILTPEQPFLDLDIDPKLAYALRNLHLFPVDINRADYEMILRVPGIGVQSAKMIVDARRFRKLNSYHLKKIGVVLKRAQYFITCNELPVYRGNWDPGQLKNHLIAECHTKRKKPGDTQLSLFPLIPALSAPAKQLHFKS</sequence>
<comment type="caution">
    <text evidence="7">The sequence shown here is derived from an EMBL/GenBank/DDBJ whole genome shotgun (WGS) entry which is preliminary data.</text>
</comment>
<dbReference type="SFLD" id="SFLDG01102">
    <property type="entry name" value="Uncharacterised_Radical_SAM_Su"/>
    <property type="match status" value="1"/>
</dbReference>
<dbReference type="InterPro" id="IPR058240">
    <property type="entry name" value="rSAM_sf"/>
</dbReference>
<keyword evidence="4" id="KW-0408">Iron</keyword>
<feature type="domain" description="Radical SAM core" evidence="6">
    <location>
        <begin position="61"/>
        <end position="197"/>
    </location>
</feature>
<dbReference type="AlphaFoldDB" id="A0AA42C970"/>
<dbReference type="Proteomes" id="UP001163821">
    <property type="component" value="Unassembled WGS sequence"/>
</dbReference>